<dbReference type="Gene3D" id="3.30.40.10">
    <property type="entry name" value="Zinc/RING finger domain, C3HC4 (zinc finger)"/>
    <property type="match status" value="1"/>
</dbReference>
<organism evidence="3 4">
    <name type="scientific">Rotaria sordida</name>
    <dbReference type="NCBI Taxonomy" id="392033"/>
    <lineage>
        <taxon>Eukaryota</taxon>
        <taxon>Metazoa</taxon>
        <taxon>Spiralia</taxon>
        <taxon>Gnathifera</taxon>
        <taxon>Rotifera</taxon>
        <taxon>Eurotatoria</taxon>
        <taxon>Bdelloidea</taxon>
        <taxon>Philodinida</taxon>
        <taxon>Philodinidae</taxon>
        <taxon>Rotaria</taxon>
    </lineage>
</organism>
<feature type="region of interest" description="Disordered" evidence="1">
    <location>
        <begin position="263"/>
        <end position="284"/>
    </location>
</feature>
<dbReference type="Proteomes" id="UP000663870">
    <property type="component" value="Unassembled WGS sequence"/>
</dbReference>
<proteinExistence type="predicted"/>
<evidence type="ECO:0000256" key="1">
    <source>
        <dbReference type="SAM" id="MobiDB-lite"/>
    </source>
</evidence>
<comment type="caution">
    <text evidence="3">The sequence shown here is derived from an EMBL/GenBank/DDBJ whole genome shotgun (WGS) entry which is preliminary data.</text>
</comment>
<dbReference type="Proteomes" id="UP000663854">
    <property type="component" value="Unassembled WGS sequence"/>
</dbReference>
<dbReference type="AlphaFoldDB" id="A0A816BLU6"/>
<evidence type="ECO:0000313" key="3">
    <source>
        <dbReference type="EMBL" id="CAF1609962.1"/>
    </source>
</evidence>
<name>A0A816BLU6_9BILA</name>
<gene>
    <name evidence="3" type="ORF">JXQ802_LOCUS49283</name>
    <name evidence="2" type="ORF">PYM288_LOCUS23454</name>
</gene>
<keyword evidence="4" id="KW-1185">Reference proteome</keyword>
<evidence type="ECO:0000313" key="2">
    <source>
        <dbReference type="EMBL" id="CAF1174476.1"/>
    </source>
</evidence>
<dbReference type="EMBL" id="CAJNOH010001089">
    <property type="protein sequence ID" value="CAF1174476.1"/>
    <property type="molecule type" value="Genomic_DNA"/>
</dbReference>
<reference evidence="3" key="1">
    <citation type="submission" date="2021-02" db="EMBL/GenBank/DDBJ databases">
        <authorList>
            <person name="Nowell W R."/>
        </authorList>
    </citation>
    <scope>NUCLEOTIDE SEQUENCE</scope>
</reference>
<dbReference type="EMBL" id="CAJNOL010005798">
    <property type="protein sequence ID" value="CAF1609962.1"/>
    <property type="molecule type" value="Genomic_DNA"/>
</dbReference>
<protein>
    <submittedName>
        <fullName evidence="3">Uncharacterized protein</fullName>
    </submittedName>
</protein>
<dbReference type="InterPro" id="IPR013083">
    <property type="entry name" value="Znf_RING/FYVE/PHD"/>
</dbReference>
<accession>A0A816BLU6</accession>
<sequence>MATGSWAVSNGTTNDYTNQDVNRSVSCSFCNECIESPDKLKEHLILCGNKTDQCPKCGKFIRRAIFAYHYENNCSNPEEHNEASDNTVANRTILTTNVYGIKNLMECIYCSAKVERQDYDLHKKNCIKSPLNVAKKLQQNATRFTDPTLGMNQRVLMNDIKDEENIPCEYCNESIPWRHFNYHSKACQERAHKRLEEKARVKDENLIGKHIECVYCSASISPYMINSHELVCPKHPQNKTSFSNNNNISNNTTTYSTMTMRSQIDSSDKDTNHQRHVSTPSYNQYLDNNDGNVSLLWIFCSSVMQ</sequence>
<evidence type="ECO:0000313" key="4">
    <source>
        <dbReference type="Proteomes" id="UP000663870"/>
    </source>
</evidence>